<dbReference type="EC" id="1.1.1.25" evidence="2"/>
<evidence type="ECO:0000256" key="4">
    <source>
        <dbReference type="ARBA" id="ARBA00023002"/>
    </source>
</evidence>
<feature type="domain" description="Shikimate dehydrogenase substrate binding N-terminal" evidence="8">
    <location>
        <begin position="13"/>
        <end position="96"/>
    </location>
</feature>
<dbReference type="PANTHER" id="PTHR21089">
    <property type="entry name" value="SHIKIMATE DEHYDROGENASE"/>
    <property type="match status" value="1"/>
</dbReference>
<dbReference type="Pfam" id="PF01488">
    <property type="entry name" value="Shikimate_DH"/>
    <property type="match status" value="1"/>
</dbReference>
<evidence type="ECO:0000256" key="3">
    <source>
        <dbReference type="ARBA" id="ARBA00022857"/>
    </source>
</evidence>
<dbReference type="GO" id="GO:0050661">
    <property type="term" value="F:NADP binding"/>
    <property type="evidence" value="ECO:0007669"/>
    <property type="project" value="TreeGrafter"/>
</dbReference>
<gene>
    <name evidence="9" type="primary">rifI</name>
    <name evidence="9" type="ORF">AOE01nite_05370</name>
</gene>
<dbReference type="GO" id="GO:0004764">
    <property type="term" value="F:shikimate 3-dehydrogenase (NADP+) activity"/>
    <property type="evidence" value="ECO:0007669"/>
    <property type="project" value="UniProtKB-EC"/>
</dbReference>
<dbReference type="SUPFAM" id="SSF53223">
    <property type="entry name" value="Aminoacid dehydrogenase-like, N-terminal domain"/>
    <property type="match status" value="1"/>
</dbReference>
<dbReference type="RefSeq" id="WP_146885760.1">
    <property type="nucleotide sequence ID" value="NZ_BJYG01000004.1"/>
</dbReference>
<comment type="catalytic activity">
    <reaction evidence="6">
        <text>shikimate + NADP(+) = 3-dehydroshikimate + NADPH + H(+)</text>
        <dbReference type="Rhea" id="RHEA:17737"/>
        <dbReference type="ChEBI" id="CHEBI:15378"/>
        <dbReference type="ChEBI" id="CHEBI:16630"/>
        <dbReference type="ChEBI" id="CHEBI:36208"/>
        <dbReference type="ChEBI" id="CHEBI:57783"/>
        <dbReference type="ChEBI" id="CHEBI:58349"/>
        <dbReference type="EC" id="1.1.1.25"/>
    </reaction>
</comment>
<evidence type="ECO:0000259" key="8">
    <source>
        <dbReference type="Pfam" id="PF08501"/>
    </source>
</evidence>
<dbReference type="OrthoDB" id="7873617at2"/>
<dbReference type="PANTHER" id="PTHR21089:SF1">
    <property type="entry name" value="BIFUNCTIONAL 3-DEHYDROQUINATE DEHYDRATASE_SHIKIMATE DEHYDROGENASE, CHLOROPLASTIC"/>
    <property type="match status" value="1"/>
</dbReference>
<keyword evidence="3" id="KW-0521">NADP</keyword>
<evidence type="ECO:0000256" key="1">
    <source>
        <dbReference type="ARBA" id="ARBA00004871"/>
    </source>
</evidence>
<sequence>MPVTGTTRVFATLGHPVAHVRTPQKMNALFESREYDGVMVAVDAAPGADLAAVFAGFRAMANFGGTVVTVPHKTSVVALCDRVSRRAEMAGAANVVRRERDGSLTGDLLDGVGFVAGLTGAEETVAGRRVFLAGAGGAASAIAFALAEAGAAHLTVANRSREKAGELAGRLSEAFPVLSVAVGGEPDGHDIVVNGTSLGLREGDPLPVDAGRLSSGMLVAEVVMMPEETALLREAAKVGCRVHSGRHMLEGQLEAIFAFLTGVA</sequence>
<dbReference type="Proteomes" id="UP000321746">
    <property type="component" value="Unassembled WGS sequence"/>
</dbReference>
<reference evidence="9 10" key="1">
    <citation type="submission" date="2019-07" db="EMBL/GenBank/DDBJ databases">
        <title>Whole genome shotgun sequence of Acetobacter oeni NBRC 105207.</title>
        <authorList>
            <person name="Hosoyama A."/>
            <person name="Uohara A."/>
            <person name="Ohji S."/>
            <person name="Ichikawa N."/>
        </authorList>
    </citation>
    <scope>NUCLEOTIDE SEQUENCE [LARGE SCALE GENOMIC DNA]</scope>
    <source>
        <strain evidence="9 10">NBRC 105207</strain>
    </source>
</reference>
<dbReference type="Pfam" id="PF08501">
    <property type="entry name" value="Shikimate_dh_N"/>
    <property type="match status" value="1"/>
</dbReference>
<proteinExistence type="predicted"/>
<evidence type="ECO:0000256" key="2">
    <source>
        <dbReference type="ARBA" id="ARBA00012962"/>
    </source>
</evidence>
<comment type="caution">
    <text evidence="9">The sequence shown here is derived from an EMBL/GenBank/DDBJ whole genome shotgun (WGS) entry which is preliminary data.</text>
</comment>
<keyword evidence="10" id="KW-1185">Reference proteome</keyword>
<dbReference type="InterPro" id="IPR006151">
    <property type="entry name" value="Shikm_DH/Glu-tRNA_Rdtase"/>
</dbReference>
<feature type="domain" description="Quinate/shikimate 5-dehydrogenase/glutamyl-tRNA reductase" evidence="7">
    <location>
        <begin position="124"/>
        <end position="174"/>
    </location>
</feature>
<evidence type="ECO:0000313" key="9">
    <source>
        <dbReference type="EMBL" id="GEN62313.1"/>
    </source>
</evidence>
<evidence type="ECO:0000259" key="7">
    <source>
        <dbReference type="Pfam" id="PF01488"/>
    </source>
</evidence>
<comment type="pathway">
    <text evidence="1">Metabolic intermediate biosynthesis; chorismate biosynthesis; chorismate from D-erythrose 4-phosphate and phosphoenolpyruvate: step 4/7.</text>
</comment>
<dbReference type="InterPro" id="IPR013708">
    <property type="entry name" value="Shikimate_DH-bd_N"/>
</dbReference>
<accession>A0A511XH82</accession>
<dbReference type="InterPro" id="IPR022893">
    <property type="entry name" value="Shikimate_DH_fam"/>
</dbReference>
<dbReference type="Gene3D" id="3.40.50.720">
    <property type="entry name" value="NAD(P)-binding Rossmann-like Domain"/>
    <property type="match status" value="1"/>
</dbReference>
<dbReference type="EMBL" id="BJYG01000004">
    <property type="protein sequence ID" value="GEN62313.1"/>
    <property type="molecule type" value="Genomic_DNA"/>
</dbReference>
<keyword evidence="5" id="KW-0028">Amino-acid biosynthesis</keyword>
<dbReference type="Gene3D" id="3.40.50.10860">
    <property type="entry name" value="Leucine Dehydrogenase, chain A, domain 1"/>
    <property type="match status" value="1"/>
</dbReference>
<evidence type="ECO:0000313" key="10">
    <source>
        <dbReference type="Proteomes" id="UP000321746"/>
    </source>
</evidence>
<dbReference type="GO" id="GO:0005829">
    <property type="term" value="C:cytosol"/>
    <property type="evidence" value="ECO:0007669"/>
    <property type="project" value="TreeGrafter"/>
</dbReference>
<dbReference type="SUPFAM" id="SSF51735">
    <property type="entry name" value="NAD(P)-binding Rossmann-fold domains"/>
    <property type="match status" value="1"/>
</dbReference>
<dbReference type="GO" id="GO:0009423">
    <property type="term" value="P:chorismate biosynthetic process"/>
    <property type="evidence" value="ECO:0007669"/>
    <property type="project" value="UniProtKB-UniPathway"/>
</dbReference>
<name>A0A511XH82_9PROT</name>
<dbReference type="GO" id="GO:0009073">
    <property type="term" value="P:aromatic amino acid family biosynthetic process"/>
    <property type="evidence" value="ECO:0007669"/>
    <property type="project" value="UniProtKB-KW"/>
</dbReference>
<dbReference type="UniPathway" id="UPA00053">
    <property type="reaction ID" value="UER00087"/>
</dbReference>
<keyword evidence="4" id="KW-0560">Oxidoreductase</keyword>
<keyword evidence="5" id="KW-0057">Aromatic amino acid biosynthesis</keyword>
<evidence type="ECO:0000256" key="6">
    <source>
        <dbReference type="ARBA" id="ARBA00049442"/>
    </source>
</evidence>
<dbReference type="InterPro" id="IPR046346">
    <property type="entry name" value="Aminoacid_DH-like_N_sf"/>
</dbReference>
<organism evidence="9 10">
    <name type="scientific">Acetobacter oeni</name>
    <dbReference type="NCBI Taxonomy" id="304077"/>
    <lineage>
        <taxon>Bacteria</taxon>
        <taxon>Pseudomonadati</taxon>
        <taxon>Pseudomonadota</taxon>
        <taxon>Alphaproteobacteria</taxon>
        <taxon>Acetobacterales</taxon>
        <taxon>Acetobacteraceae</taxon>
        <taxon>Acetobacter</taxon>
    </lineage>
</organism>
<dbReference type="InterPro" id="IPR036291">
    <property type="entry name" value="NAD(P)-bd_dom_sf"/>
</dbReference>
<dbReference type="GO" id="GO:0019632">
    <property type="term" value="P:shikimate metabolic process"/>
    <property type="evidence" value="ECO:0007669"/>
    <property type="project" value="TreeGrafter"/>
</dbReference>
<protein>
    <recommendedName>
        <fullName evidence="2">shikimate dehydrogenase (NADP(+))</fullName>
        <ecNumber evidence="2">1.1.1.25</ecNumber>
    </recommendedName>
</protein>
<evidence type="ECO:0000256" key="5">
    <source>
        <dbReference type="ARBA" id="ARBA00023141"/>
    </source>
</evidence>
<dbReference type="AlphaFoldDB" id="A0A511XH82"/>